<keyword evidence="2" id="KW-0732">Signal</keyword>
<dbReference type="RefSeq" id="WP_343910014.1">
    <property type="nucleotide sequence ID" value="NZ_BAAAJE010000027.1"/>
</dbReference>
<comment type="caution">
    <text evidence="3">The sequence shown here is derived from an EMBL/GenBank/DDBJ whole genome shotgun (WGS) entry which is preliminary data.</text>
</comment>
<evidence type="ECO:0000256" key="2">
    <source>
        <dbReference type="SAM" id="SignalP"/>
    </source>
</evidence>
<evidence type="ECO:0000313" key="4">
    <source>
        <dbReference type="Proteomes" id="UP001499979"/>
    </source>
</evidence>
<proteinExistence type="predicted"/>
<gene>
    <name evidence="3" type="ORF">GCM10009606_42580</name>
</gene>
<feature type="region of interest" description="Disordered" evidence="1">
    <location>
        <begin position="41"/>
        <end position="66"/>
    </location>
</feature>
<accession>A0ABN1UNM0</accession>
<reference evidence="3 4" key="1">
    <citation type="journal article" date="2019" name="Int. J. Syst. Evol. Microbiol.">
        <title>The Global Catalogue of Microorganisms (GCM) 10K type strain sequencing project: providing services to taxonomists for standard genome sequencing and annotation.</title>
        <authorList>
            <consortium name="The Broad Institute Genomics Platform"/>
            <consortium name="The Broad Institute Genome Sequencing Center for Infectious Disease"/>
            <person name="Wu L."/>
            <person name="Ma J."/>
        </authorList>
    </citation>
    <scope>NUCLEOTIDE SEQUENCE [LARGE SCALE GENOMIC DNA]</scope>
    <source>
        <strain evidence="3 4">JCM 11813</strain>
    </source>
</reference>
<feature type="compositionally biased region" description="Basic and acidic residues" evidence="1">
    <location>
        <begin position="46"/>
        <end position="66"/>
    </location>
</feature>
<evidence type="ECO:0000313" key="3">
    <source>
        <dbReference type="EMBL" id="GAA1159988.1"/>
    </source>
</evidence>
<dbReference type="Proteomes" id="UP001499979">
    <property type="component" value="Unassembled WGS sequence"/>
</dbReference>
<feature type="signal peptide" evidence="2">
    <location>
        <begin position="1"/>
        <end position="28"/>
    </location>
</feature>
<organism evidence="3 4">
    <name type="scientific">Nocardioides aquiterrae</name>
    <dbReference type="NCBI Taxonomy" id="203799"/>
    <lineage>
        <taxon>Bacteria</taxon>
        <taxon>Bacillati</taxon>
        <taxon>Actinomycetota</taxon>
        <taxon>Actinomycetes</taxon>
        <taxon>Propionibacteriales</taxon>
        <taxon>Nocardioidaceae</taxon>
        <taxon>Nocardioides</taxon>
    </lineage>
</organism>
<sequence>MTPVTRSGIVLGCAALAAGVLTAVPVQADPPPDPVSGLVGQVLGHGQKDGGRHQRTTNERGHTGARDGVLRRGCHDYPYRYVVAVRSNDWTLETFLDDRTGDTVASGAFAADSDPKKARRTFRFCRYSTYAGKFKIRAKLTWYNDAGEHVAWFEPTYFRLRRP</sequence>
<feature type="chain" id="PRO_5045476779" description="Secreted protein" evidence="2">
    <location>
        <begin position="29"/>
        <end position="163"/>
    </location>
</feature>
<evidence type="ECO:0000256" key="1">
    <source>
        <dbReference type="SAM" id="MobiDB-lite"/>
    </source>
</evidence>
<dbReference type="EMBL" id="BAAAJE010000027">
    <property type="protein sequence ID" value="GAA1159988.1"/>
    <property type="molecule type" value="Genomic_DNA"/>
</dbReference>
<name>A0ABN1UNM0_9ACTN</name>
<evidence type="ECO:0008006" key="5">
    <source>
        <dbReference type="Google" id="ProtNLM"/>
    </source>
</evidence>
<protein>
    <recommendedName>
        <fullName evidence="5">Secreted protein</fullName>
    </recommendedName>
</protein>
<keyword evidence="4" id="KW-1185">Reference proteome</keyword>